<evidence type="ECO:0000256" key="1">
    <source>
        <dbReference type="SAM" id="MobiDB-lite"/>
    </source>
</evidence>
<sequence length="73" mass="8989">MDLESDQAEATQESRRISTLSPHYTHQTRASAAEFLHFIKYLEESRHFDETRRWDEEEARRLEEDNRRRHKEE</sequence>
<reference evidence="2 3" key="1">
    <citation type="submission" date="2023-11" db="EMBL/GenBank/DDBJ databases">
        <title>Halocaridina rubra genome assembly.</title>
        <authorList>
            <person name="Smith C."/>
        </authorList>
    </citation>
    <scope>NUCLEOTIDE SEQUENCE [LARGE SCALE GENOMIC DNA]</scope>
    <source>
        <strain evidence="2">EP-1</strain>
        <tissue evidence="2">Whole</tissue>
    </source>
</reference>
<proteinExistence type="predicted"/>
<organism evidence="2 3">
    <name type="scientific">Halocaridina rubra</name>
    <name type="common">Hawaiian red shrimp</name>
    <dbReference type="NCBI Taxonomy" id="373956"/>
    <lineage>
        <taxon>Eukaryota</taxon>
        <taxon>Metazoa</taxon>
        <taxon>Ecdysozoa</taxon>
        <taxon>Arthropoda</taxon>
        <taxon>Crustacea</taxon>
        <taxon>Multicrustacea</taxon>
        <taxon>Malacostraca</taxon>
        <taxon>Eumalacostraca</taxon>
        <taxon>Eucarida</taxon>
        <taxon>Decapoda</taxon>
        <taxon>Pleocyemata</taxon>
        <taxon>Caridea</taxon>
        <taxon>Atyoidea</taxon>
        <taxon>Atyidae</taxon>
        <taxon>Halocaridina</taxon>
    </lineage>
</organism>
<evidence type="ECO:0000313" key="3">
    <source>
        <dbReference type="Proteomes" id="UP001381693"/>
    </source>
</evidence>
<accession>A0AAN8WT02</accession>
<comment type="caution">
    <text evidence="2">The sequence shown here is derived from an EMBL/GenBank/DDBJ whole genome shotgun (WGS) entry which is preliminary data.</text>
</comment>
<protein>
    <submittedName>
        <fullName evidence="2">Uncharacterized protein</fullName>
    </submittedName>
</protein>
<feature type="non-terminal residue" evidence="2">
    <location>
        <position position="73"/>
    </location>
</feature>
<feature type="region of interest" description="Disordered" evidence="1">
    <location>
        <begin position="53"/>
        <end position="73"/>
    </location>
</feature>
<evidence type="ECO:0000313" key="2">
    <source>
        <dbReference type="EMBL" id="KAK7067863.1"/>
    </source>
</evidence>
<keyword evidence="3" id="KW-1185">Reference proteome</keyword>
<dbReference type="AlphaFoldDB" id="A0AAN8WT02"/>
<dbReference type="EMBL" id="JAXCGZ010017633">
    <property type="protein sequence ID" value="KAK7067863.1"/>
    <property type="molecule type" value="Genomic_DNA"/>
</dbReference>
<name>A0AAN8WT02_HALRR</name>
<gene>
    <name evidence="2" type="ORF">SK128_002068</name>
</gene>
<dbReference type="Proteomes" id="UP001381693">
    <property type="component" value="Unassembled WGS sequence"/>
</dbReference>
<feature type="region of interest" description="Disordered" evidence="1">
    <location>
        <begin position="1"/>
        <end position="25"/>
    </location>
</feature>